<keyword evidence="11 13" id="KW-0012">Acyltransferase</keyword>
<evidence type="ECO:0000256" key="7">
    <source>
        <dbReference type="ARBA" id="ARBA00022832"/>
    </source>
</evidence>
<dbReference type="EC" id="2.3.1.180" evidence="3 13"/>
<keyword evidence="6 13" id="KW-0808">Transferase</keyword>
<dbReference type="InterPro" id="IPR013751">
    <property type="entry name" value="ACP_syn_III_N"/>
</dbReference>
<evidence type="ECO:0000313" key="18">
    <source>
        <dbReference type="Proteomes" id="UP000076079"/>
    </source>
</evidence>
<proteinExistence type="inferred from homology"/>
<evidence type="ECO:0000256" key="9">
    <source>
        <dbReference type="ARBA" id="ARBA00023160"/>
    </source>
</evidence>
<dbReference type="InterPro" id="IPR013747">
    <property type="entry name" value="ACP_syn_III_C"/>
</dbReference>
<feature type="active site" evidence="13">
    <location>
        <position position="131"/>
    </location>
</feature>
<reference evidence="18" key="2">
    <citation type="submission" date="2016-04" db="EMBL/GenBank/DDBJ databases">
        <title>First Complete Genome Sequence of a Subdivision 6 Acidobacterium.</title>
        <authorList>
            <person name="Huang S."/>
            <person name="Vieira S."/>
            <person name="Bunk B."/>
            <person name="Riedel T."/>
            <person name="Sproeer C."/>
            <person name="Overmann J."/>
        </authorList>
    </citation>
    <scope>NUCLEOTIDE SEQUENCE [LARGE SCALE GENOMIC DNA]</scope>
    <source>
        <strain evidence="18">DSM 100886 HEG_-6_39</strain>
    </source>
</reference>
<sequence length="347" mass="36429">MVTESAARLHGVLSGGRPTVQPCISGLATYLPPRTLTNADLEKMVDTNDEWILQRTGIRKRHIVDPGVATSDLAAEASRAAIAQAGLKPTDIDVIVVGTTTPDTMFPSTACLLQHKIGASGAWGFDLGAACSGFTYALTTAAGFVSAGMARHALVVGADVMSSIIDYTDRTTCVLFGDGAGAVVVSPSPGDDLGLIDFTHEVDGSGGPALCMPAGGSKLPASHETVDKRLHYVHQDGQSVFRFAVRKNEEVCRRLMDRNGITAADLDLFVSHQANKRIIESAAQRLGVPPAKMVLNIGEYGNTTAATIPLALNDAVRDGRLKKGDLVMLASVGAGFTVGAVLLRWSY</sequence>
<dbReference type="SUPFAM" id="SSF53901">
    <property type="entry name" value="Thiolase-like"/>
    <property type="match status" value="1"/>
</dbReference>
<dbReference type="GO" id="GO:0005737">
    <property type="term" value="C:cytoplasm"/>
    <property type="evidence" value="ECO:0007669"/>
    <property type="project" value="UniProtKB-SubCell"/>
</dbReference>
<comment type="catalytic activity">
    <reaction evidence="12">
        <text>malonyl-[ACP] + acetyl-CoA + H(+) = 3-oxobutanoyl-[ACP] + CO2 + CoA</text>
        <dbReference type="Rhea" id="RHEA:12080"/>
        <dbReference type="Rhea" id="RHEA-COMP:9623"/>
        <dbReference type="Rhea" id="RHEA-COMP:9625"/>
        <dbReference type="ChEBI" id="CHEBI:15378"/>
        <dbReference type="ChEBI" id="CHEBI:16526"/>
        <dbReference type="ChEBI" id="CHEBI:57287"/>
        <dbReference type="ChEBI" id="CHEBI:57288"/>
        <dbReference type="ChEBI" id="CHEBI:78449"/>
        <dbReference type="ChEBI" id="CHEBI:78450"/>
        <dbReference type="EC" id="2.3.1.180"/>
    </reaction>
    <physiologicalReaction direction="left-to-right" evidence="12">
        <dbReference type="Rhea" id="RHEA:12081"/>
    </physiologicalReaction>
</comment>
<evidence type="ECO:0000259" key="15">
    <source>
        <dbReference type="Pfam" id="PF08541"/>
    </source>
</evidence>
<evidence type="ECO:0000256" key="2">
    <source>
        <dbReference type="ARBA" id="ARBA00008642"/>
    </source>
</evidence>
<comment type="subcellular location">
    <subcellularLocation>
        <location evidence="13">Cytoplasm</location>
    </subcellularLocation>
</comment>
<evidence type="ECO:0000256" key="10">
    <source>
        <dbReference type="ARBA" id="ARBA00023268"/>
    </source>
</evidence>
<dbReference type="AlphaFoldDB" id="A0A143PGK0"/>
<dbReference type="Proteomes" id="UP000076079">
    <property type="component" value="Chromosome"/>
</dbReference>
<evidence type="ECO:0000256" key="6">
    <source>
        <dbReference type="ARBA" id="ARBA00022679"/>
    </source>
</evidence>
<evidence type="ECO:0000256" key="14">
    <source>
        <dbReference type="SAM" id="Phobius"/>
    </source>
</evidence>
<evidence type="ECO:0000256" key="1">
    <source>
        <dbReference type="ARBA" id="ARBA00005194"/>
    </source>
</evidence>
<evidence type="ECO:0000256" key="13">
    <source>
        <dbReference type="HAMAP-Rule" id="MF_01815"/>
    </source>
</evidence>
<dbReference type="FunFam" id="3.40.47.10:FF:000004">
    <property type="entry name" value="3-oxoacyl-[acyl-carrier-protein] synthase 3"/>
    <property type="match status" value="1"/>
</dbReference>
<reference evidence="17 18" key="1">
    <citation type="journal article" date="2016" name="Genome Announc.">
        <title>First Complete Genome Sequence of a Subdivision 6 Acidobacterium Strain.</title>
        <authorList>
            <person name="Huang S."/>
            <person name="Vieira S."/>
            <person name="Bunk B."/>
            <person name="Riedel T."/>
            <person name="Sproer C."/>
            <person name="Overmann J."/>
        </authorList>
    </citation>
    <scope>NUCLEOTIDE SEQUENCE [LARGE SCALE GENOMIC DNA]</scope>
    <source>
        <strain evidence="18">DSM 100886 HEG_-6_39</strain>
    </source>
</reference>
<dbReference type="GO" id="GO:0006633">
    <property type="term" value="P:fatty acid biosynthetic process"/>
    <property type="evidence" value="ECO:0007669"/>
    <property type="project" value="UniProtKB-UniRule"/>
</dbReference>
<keyword evidence="4 13" id="KW-0963">Cytoplasm</keyword>
<dbReference type="Pfam" id="PF08545">
    <property type="entry name" value="ACP_syn_III"/>
    <property type="match status" value="1"/>
</dbReference>
<comment type="pathway">
    <text evidence="1 13">Lipid metabolism; fatty acid biosynthesis.</text>
</comment>
<feature type="active site" evidence="13">
    <location>
        <position position="302"/>
    </location>
</feature>
<feature type="active site" evidence="13">
    <location>
        <position position="272"/>
    </location>
</feature>
<keyword evidence="5 13" id="KW-0444">Lipid biosynthesis</keyword>
<dbReference type="Gene3D" id="3.40.47.10">
    <property type="match status" value="1"/>
</dbReference>
<gene>
    <name evidence="13 17" type="primary">fabH</name>
    <name evidence="17" type="ORF">LuPra_00572</name>
</gene>
<dbReference type="STRING" id="1855912.LuPra_00572"/>
<comment type="domain">
    <text evidence="13">The last Arg residue of the ACP-binding site is essential for the weak association between ACP/AcpP and FabH.</text>
</comment>
<dbReference type="Pfam" id="PF08541">
    <property type="entry name" value="ACP_syn_III_C"/>
    <property type="match status" value="1"/>
</dbReference>
<evidence type="ECO:0000256" key="12">
    <source>
        <dbReference type="ARBA" id="ARBA00051096"/>
    </source>
</evidence>
<evidence type="ECO:0000256" key="8">
    <source>
        <dbReference type="ARBA" id="ARBA00023098"/>
    </source>
</evidence>
<dbReference type="PANTHER" id="PTHR34069">
    <property type="entry name" value="3-OXOACYL-[ACYL-CARRIER-PROTEIN] SYNTHASE 3"/>
    <property type="match status" value="1"/>
</dbReference>
<evidence type="ECO:0000256" key="4">
    <source>
        <dbReference type="ARBA" id="ARBA00022490"/>
    </source>
</evidence>
<dbReference type="NCBIfam" id="NF006829">
    <property type="entry name" value="PRK09352.1"/>
    <property type="match status" value="1"/>
</dbReference>
<feature type="region of interest" description="ACP-binding" evidence="13">
    <location>
        <begin position="273"/>
        <end position="277"/>
    </location>
</feature>
<comment type="function">
    <text evidence="13">Catalyzes the condensation reaction of fatty acid synthesis by the addition to an acyl acceptor of two carbons from malonyl-ACP. Catalyzes the first condensation reaction which initiates fatty acid synthesis and may therefore play a role in governing the total rate of fatty acid production. Possesses both acetoacetyl-ACP synthase and acetyl transacylase activities. Its substrate specificity determines the biosynthesis of branched-chain and/or straight-chain of fatty acids.</text>
</comment>
<dbReference type="GO" id="GO:0004315">
    <property type="term" value="F:3-oxoacyl-[acyl-carrier-protein] synthase activity"/>
    <property type="evidence" value="ECO:0007669"/>
    <property type="project" value="InterPro"/>
</dbReference>
<dbReference type="EMBL" id="CP015136">
    <property type="protein sequence ID" value="AMY07400.1"/>
    <property type="molecule type" value="Genomic_DNA"/>
</dbReference>
<dbReference type="KEGG" id="abac:LuPra_00572"/>
<dbReference type="PANTHER" id="PTHR34069:SF2">
    <property type="entry name" value="BETA-KETOACYL-[ACYL-CARRIER-PROTEIN] SYNTHASE III"/>
    <property type="match status" value="1"/>
</dbReference>
<keyword evidence="10 13" id="KW-0511">Multifunctional enzyme</keyword>
<dbReference type="InterPro" id="IPR004655">
    <property type="entry name" value="FabH"/>
</dbReference>
<feature type="transmembrane region" description="Helical" evidence="14">
    <location>
        <begin position="326"/>
        <end position="345"/>
    </location>
</feature>
<dbReference type="UniPathway" id="UPA00094"/>
<keyword evidence="14" id="KW-0472">Membrane</keyword>
<evidence type="ECO:0000256" key="3">
    <source>
        <dbReference type="ARBA" id="ARBA00012333"/>
    </source>
</evidence>
<evidence type="ECO:0000313" key="17">
    <source>
        <dbReference type="EMBL" id="AMY07400.1"/>
    </source>
</evidence>
<dbReference type="GO" id="GO:0033818">
    <property type="term" value="F:beta-ketoacyl-acyl-carrier-protein synthase III activity"/>
    <property type="evidence" value="ECO:0007669"/>
    <property type="project" value="UniProtKB-UniRule"/>
</dbReference>
<protein>
    <recommendedName>
        <fullName evidence="3 13">Beta-ketoacyl-[acyl-carrier-protein] synthase III</fullName>
        <shortName evidence="13">Beta-ketoacyl-ACP synthase III</shortName>
        <shortName evidence="13">KAS III</shortName>
        <ecNumber evidence="3 13">2.3.1.180</ecNumber>
    </recommendedName>
    <alternativeName>
        <fullName evidence="13">3-oxoacyl-[acyl-carrier-protein] synthase 3</fullName>
    </alternativeName>
    <alternativeName>
        <fullName evidence="13">3-oxoacyl-[acyl-carrier-protein] synthase III</fullName>
    </alternativeName>
</protein>
<keyword evidence="18" id="KW-1185">Reference proteome</keyword>
<dbReference type="HAMAP" id="MF_01815">
    <property type="entry name" value="FabH"/>
    <property type="match status" value="1"/>
</dbReference>
<keyword evidence="7 13" id="KW-0276">Fatty acid metabolism</keyword>
<organism evidence="17 18">
    <name type="scientific">Luteitalea pratensis</name>
    <dbReference type="NCBI Taxonomy" id="1855912"/>
    <lineage>
        <taxon>Bacteria</taxon>
        <taxon>Pseudomonadati</taxon>
        <taxon>Acidobacteriota</taxon>
        <taxon>Vicinamibacteria</taxon>
        <taxon>Vicinamibacterales</taxon>
        <taxon>Vicinamibacteraceae</taxon>
        <taxon>Luteitalea</taxon>
    </lineage>
</organism>
<keyword evidence="14" id="KW-0812">Transmembrane</keyword>
<dbReference type="GO" id="GO:0044550">
    <property type="term" value="P:secondary metabolite biosynthetic process"/>
    <property type="evidence" value="ECO:0007669"/>
    <property type="project" value="TreeGrafter"/>
</dbReference>
<dbReference type="InterPro" id="IPR016039">
    <property type="entry name" value="Thiolase-like"/>
</dbReference>
<dbReference type="PATRIC" id="fig|1813736.3.peg.597"/>
<keyword evidence="9 13" id="KW-0275">Fatty acid biosynthesis</keyword>
<comment type="subunit">
    <text evidence="13">Homodimer.</text>
</comment>
<feature type="domain" description="Beta-ketoacyl-[acyl-carrier-protein] synthase III C-terminal" evidence="15">
    <location>
        <begin position="256"/>
        <end position="345"/>
    </location>
</feature>
<evidence type="ECO:0000256" key="11">
    <source>
        <dbReference type="ARBA" id="ARBA00023315"/>
    </source>
</evidence>
<feature type="domain" description="Beta-ketoacyl-[acyl-carrier-protein] synthase III N-terminal" evidence="16">
    <location>
        <begin position="125"/>
        <end position="204"/>
    </location>
</feature>
<evidence type="ECO:0000259" key="16">
    <source>
        <dbReference type="Pfam" id="PF08545"/>
    </source>
</evidence>
<dbReference type="CDD" id="cd00830">
    <property type="entry name" value="KAS_III"/>
    <property type="match status" value="1"/>
</dbReference>
<keyword evidence="14" id="KW-1133">Transmembrane helix</keyword>
<name>A0A143PGK0_LUTPR</name>
<comment type="similarity">
    <text evidence="2 13">Belongs to the thiolase-like superfamily. FabH family.</text>
</comment>
<keyword evidence="8 13" id="KW-0443">Lipid metabolism</keyword>
<evidence type="ECO:0000256" key="5">
    <source>
        <dbReference type="ARBA" id="ARBA00022516"/>
    </source>
</evidence>
<dbReference type="NCBIfam" id="TIGR00747">
    <property type="entry name" value="fabH"/>
    <property type="match status" value="1"/>
</dbReference>
<accession>A0A143PGK0</accession>